<sequence>MDGKQIFLGNYYYSYTILALFIVSESILFRCSYELNEYENRHCFH</sequence>
<keyword evidence="1" id="KW-1133">Transmembrane helix</keyword>
<feature type="non-terminal residue" evidence="2">
    <location>
        <position position="45"/>
    </location>
</feature>
<dbReference type="AlphaFoldDB" id="K1YE55"/>
<dbReference type="EMBL" id="AMFJ01034012">
    <property type="protein sequence ID" value="EKD30543.1"/>
    <property type="molecule type" value="Genomic_DNA"/>
</dbReference>
<reference evidence="2" key="1">
    <citation type="journal article" date="2012" name="Science">
        <title>Fermentation, hydrogen, and sulfur metabolism in multiple uncultivated bacterial phyla.</title>
        <authorList>
            <person name="Wrighton K.C."/>
            <person name="Thomas B.C."/>
            <person name="Sharon I."/>
            <person name="Miller C.S."/>
            <person name="Castelle C.J."/>
            <person name="VerBerkmoes N.C."/>
            <person name="Wilkins M.J."/>
            <person name="Hettich R.L."/>
            <person name="Lipton M.S."/>
            <person name="Williams K.H."/>
            <person name="Long P.E."/>
            <person name="Banfield J.F."/>
        </authorList>
    </citation>
    <scope>NUCLEOTIDE SEQUENCE [LARGE SCALE GENOMIC DNA]</scope>
</reference>
<accession>K1YE55</accession>
<evidence type="ECO:0000313" key="2">
    <source>
        <dbReference type="EMBL" id="EKD30543.1"/>
    </source>
</evidence>
<protein>
    <submittedName>
        <fullName evidence="2">Uncharacterized protein</fullName>
    </submittedName>
</protein>
<feature type="transmembrane region" description="Helical" evidence="1">
    <location>
        <begin position="12"/>
        <end position="31"/>
    </location>
</feature>
<organism evidence="2">
    <name type="scientific">uncultured bacterium</name>
    <name type="common">gcode 4</name>
    <dbReference type="NCBI Taxonomy" id="1234023"/>
    <lineage>
        <taxon>Bacteria</taxon>
        <taxon>environmental samples</taxon>
    </lineage>
</organism>
<evidence type="ECO:0000256" key="1">
    <source>
        <dbReference type="SAM" id="Phobius"/>
    </source>
</evidence>
<gene>
    <name evidence="2" type="ORF">ACD_78C00012G0001</name>
</gene>
<proteinExistence type="predicted"/>
<keyword evidence="1" id="KW-0472">Membrane</keyword>
<name>K1YE55_9BACT</name>
<comment type="caution">
    <text evidence="2">The sequence shown here is derived from an EMBL/GenBank/DDBJ whole genome shotgun (WGS) entry which is preliminary data.</text>
</comment>
<keyword evidence="1" id="KW-0812">Transmembrane</keyword>